<accession>A0ABN9V4J6</accession>
<gene>
    <name evidence="1" type="ORF">PCOR1329_LOCUS54613</name>
</gene>
<proteinExistence type="predicted"/>
<keyword evidence="2" id="KW-1185">Reference proteome</keyword>
<evidence type="ECO:0000313" key="2">
    <source>
        <dbReference type="Proteomes" id="UP001189429"/>
    </source>
</evidence>
<dbReference type="EMBL" id="CAUYUJ010016680">
    <property type="protein sequence ID" value="CAK0867753.1"/>
    <property type="molecule type" value="Genomic_DNA"/>
</dbReference>
<name>A0ABN9V4J6_9DINO</name>
<comment type="caution">
    <text evidence="1">The sequence shown here is derived from an EMBL/GenBank/DDBJ whole genome shotgun (WGS) entry which is preliminary data.</text>
</comment>
<reference evidence="1" key="1">
    <citation type="submission" date="2023-10" db="EMBL/GenBank/DDBJ databases">
        <authorList>
            <person name="Chen Y."/>
            <person name="Shah S."/>
            <person name="Dougan E. K."/>
            <person name="Thang M."/>
            <person name="Chan C."/>
        </authorList>
    </citation>
    <scope>NUCLEOTIDE SEQUENCE [LARGE SCALE GENOMIC DNA]</scope>
</reference>
<sequence length="99" mass="10593">MLYMYTSCFRCACGGKFKKLRAVSNPEVEGSLSKFASAALRFLSEGVHPKLVAVTFEVFESDEFEIVLELRSVAASLRCEGASSSAAQVTSAVVESGSD</sequence>
<organism evidence="1 2">
    <name type="scientific">Prorocentrum cordatum</name>
    <dbReference type="NCBI Taxonomy" id="2364126"/>
    <lineage>
        <taxon>Eukaryota</taxon>
        <taxon>Sar</taxon>
        <taxon>Alveolata</taxon>
        <taxon>Dinophyceae</taxon>
        <taxon>Prorocentrales</taxon>
        <taxon>Prorocentraceae</taxon>
        <taxon>Prorocentrum</taxon>
    </lineage>
</organism>
<dbReference type="Proteomes" id="UP001189429">
    <property type="component" value="Unassembled WGS sequence"/>
</dbReference>
<protein>
    <submittedName>
        <fullName evidence="1">Uncharacterized protein</fullName>
    </submittedName>
</protein>
<evidence type="ECO:0000313" key="1">
    <source>
        <dbReference type="EMBL" id="CAK0867753.1"/>
    </source>
</evidence>